<protein>
    <submittedName>
        <fullName evidence="1">Uncharacterized protein</fullName>
    </submittedName>
</protein>
<name>A0A9X7SFP3_STRDY</name>
<sequence length="70" mass="8575">MPRQLLLLCCFNFGKDEYSRIENRLFLKLQRYLLVTNYSLIESVTLNEPHYLKTNFKYYSFRFLSLLNIE</sequence>
<dbReference type="Proteomes" id="UP000347383">
    <property type="component" value="Chromosome"/>
</dbReference>
<evidence type="ECO:0000313" key="2">
    <source>
        <dbReference type="Proteomes" id="UP000347383"/>
    </source>
</evidence>
<reference evidence="1 2" key="1">
    <citation type="submission" date="2018-10" db="EMBL/GenBank/DDBJ databases">
        <title>Comparative Genomics Analysis of the Streptococcus dysgalactiae subspecies dysgalactiae.</title>
        <authorList>
            <person name="Koh T.H."/>
            <person name="Abdul Rahman N."/>
            <person name="Sessions O.M."/>
        </authorList>
    </citation>
    <scope>NUCLEOTIDE SEQUENCE [LARGE SCALE GENOMIC DNA]</scope>
    <source>
        <strain evidence="1 2">DB60705-15</strain>
    </source>
</reference>
<dbReference type="EMBL" id="CP033165">
    <property type="protein sequence ID" value="QGH01626.1"/>
    <property type="molecule type" value="Genomic_DNA"/>
</dbReference>
<organism evidence="1 2">
    <name type="scientific">Streptococcus dysgalactiae subsp. dysgalactiae</name>
    <dbReference type="NCBI Taxonomy" id="99822"/>
    <lineage>
        <taxon>Bacteria</taxon>
        <taxon>Bacillati</taxon>
        <taxon>Bacillota</taxon>
        <taxon>Bacilli</taxon>
        <taxon>Lactobacillales</taxon>
        <taxon>Streptococcaceae</taxon>
        <taxon>Streptococcus</taxon>
    </lineage>
</organism>
<proteinExistence type="predicted"/>
<dbReference type="AlphaFoldDB" id="A0A9X7SFP3"/>
<gene>
    <name evidence="1" type="ORF">EA457_03210</name>
</gene>
<accession>A0A9X7SFP3</accession>
<evidence type="ECO:0000313" key="1">
    <source>
        <dbReference type="EMBL" id="QGH01626.1"/>
    </source>
</evidence>